<evidence type="ECO:0000313" key="2">
    <source>
        <dbReference type="EMBL" id="MBE9030470.1"/>
    </source>
</evidence>
<organism evidence="2 3">
    <name type="scientific">Romeriopsis navalis LEGE 11480</name>
    <dbReference type="NCBI Taxonomy" id="2777977"/>
    <lineage>
        <taxon>Bacteria</taxon>
        <taxon>Bacillati</taxon>
        <taxon>Cyanobacteriota</taxon>
        <taxon>Cyanophyceae</taxon>
        <taxon>Leptolyngbyales</taxon>
        <taxon>Leptolyngbyaceae</taxon>
        <taxon>Romeriopsis</taxon>
        <taxon>Romeriopsis navalis</taxon>
    </lineage>
</organism>
<evidence type="ECO:0000313" key="3">
    <source>
        <dbReference type="Proteomes" id="UP000625316"/>
    </source>
</evidence>
<proteinExistence type="predicted"/>
<keyword evidence="3" id="KW-1185">Reference proteome</keyword>
<dbReference type="EMBL" id="JADEXQ010000036">
    <property type="protein sequence ID" value="MBE9030470.1"/>
    <property type="molecule type" value="Genomic_DNA"/>
</dbReference>
<gene>
    <name evidence="2" type="ORF">IQ266_12085</name>
</gene>
<dbReference type="NCBIfam" id="TIGR02683">
    <property type="entry name" value="upstrm_HI1419"/>
    <property type="match status" value="1"/>
</dbReference>
<feature type="region of interest" description="Disordered" evidence="1">
    <location>
        <begin position="104"/>
        <end position="128"/>
    </location>
</feature>
<dbReference type="PANTHER" id="PTHR41791">
    <property type="entry name" value="SSL7039 PROTEIN"/>
    <property type="match status" value="1"/>
</dbReference>
<comment type="caution">
    <text evidence="2">The sequence shown here is derived from an EMBL/GenBank/DDBJ whole genome shotgun (WGS) entry which is preliminary data.</text>
</comment>
<dbReference type="PANTHER" id="PTHR41791:SF1">
    <property type="entry name" value="SSL7039 PROTEIN"/>
    <property type="match status" value="1"/>
</dbReference>
<dbReference type="RefSeq" id="WP_264325297.1">
    <property type="nucleotide sequence ID" value="NZ_JADEXQ010000036.1"/>
</dbReference>
<dbReference type="InterPro" id="IPR014056">
    <property type="entry name" value="TypeIITA-like_toxin_pred"/>
</dbReference>
<dbReference type="Proteomes" id="UP000625316">
    <property type="component" value="Unassembled WGS sequence"/>
</dbReference>
<name>A0A928Z4R1_9CYAN</name>
<reference evidence="2" key="1">
    <citation type="submission" date="2020-10" db="EMBL/GenBank/DDBJ databases">
        <authorList>
            <person name="Castelo-Branco R."/>
            <person name="Eusebio N."/>
            <person name="Adriana R."/>
            <person name="Vieira A."/>
            <person name="Brugerolle De Fraissinette N."/>
            <person name="Rezende De Castro R."/>
            <person name="Schneider M.P."/>
            <person name="Vasconcelos V."/>
            <person name="Leao P.N."/>
        </authorList>
    </citation>
    <scope>NUCLEOTIDE SEQUENCE</scope>
    <source>
        <strain evidence="2">LEGE 11480</strain>
    </source>
</reference>
<feature type="compositionally biased region" description="Basic and acidic residues" evidence="1">
    <location>
        <begin position="105"/>
        <end position="119"/>
    </location>
</feature>
<dbReference type="AlphaFoldDB" id="A0A928Z4R1"/>
<protein>
    <submittedName>
        <fullName evidence="2">Type II toxin-antitoxin system RelE/ParE family toxin</fullName>
    </submittedName>
</protein>
<evidence type="ECO:0000256" key="1">
    <source>
        <dbReference type="SAM" id="MobiDB-lite"/>
    </source>
</evidence>
<sequence>MDVQEYLREDGSNPYRKWFDSLDEMAATKVAIAKTRLALGNTSNVKWFDGIGEYRIDWGPGYRIYLMQDGKALIILFGGGTKKRQQADIQQALAMQQEYQQRKQAAREAEVQVEKPTEKKTKKRQKRR</sequence>
<accession>A0A928Z4R1</accession>